<dbReference type="PANTHER" id="PTHR27008:SF281">
    <property type="entry name" value="OS06G0186100 PROTEIN"/>
    <property type="match status" value="1"/>
</dbReference>
<evidence type="ECO:0000256" key="17">
    <source>
        <dbReference type="ARBA" id="ARBA00022989"/>
    </source>
</evidence>
<organism evidence="27 28">
    <name type="scientific">Tagetes erecta</name>
    <name type="common">African marigold</name>
    <dbReference type="NCBI Taxonomy" id="13708"/>
    <lineage>
        <taxon>Eukaryota</taxon>
        <taxon>Viridiplantae</taxon>
        <taxon>Streptophyta</taxon>
        <taxon>Embryophyta</taxon>
        <taxon>Tracheophyta</taxon>
        <taxon>Spermatophyta</taxon>
        <taxon>Magnoliopsida</taxon>
        <taxon>eudicotyledons</taxon>
        <taxon>Gunneridae</taxon>
        <taxon>Pentapetalae</taxon>
        <taxon>asterids</taxon>
        <taxon>campanulids</taxon>
        <taxon>Asterales</taxon>
        <taxon>Asteraceae</taxon>
        <taxon>Asteroideae</taxon>
        <taxon>Heliantheae alliance</taxon>
        <taxon>Tageteae</taxon>
        <taxon>Tagetes</taxon>
    </lineage>
</organism>
<dbReference type="InterPro" id="IPR051809">
    <property type="entry name" value="Plant_receptor-like_S/T_kinase"/>
</dbReference>
<dbReference type="Pfam" id="PF00560">
    <property type="entry name" value="LRR_1"/>
    <property type="match status" value="11"/>
</dbReference>
<keyword evidence="17 24" id="KW-1133">Transmembrane helix</keyword>
<dbReference type="AlphaFoldDB" id="A0AAD8P2J1"/>
<evidence type="ECO:0000256" key="7">
    <source>
        <dbReference type="ARBA" id="ARBA00022527"/>
    </source>
</evidence>
<dbReference type="InterPro" id="IPR032675">
    <property type="entry name" value="LRR_dom_sf"/>
</dbReference>
<dbReference type="EMBL" id="JAUHHV010000003">
    <property type="protein sequence ID" value="KAK1429752.1"/>
    <property type="molecule type" value="Genomic_DNA"/>
</dbReference>
<dbReference type="EC" id="2.7.11.1" evidence="5"/>
<evidence type="ECO:0000256" key="18">
    <source>
        <dbReference type="ARBA" id="ARBA00023136"/>
    </source>
</evidence>
<dbReference type="InterPro" id="IPR017441">
    <property type="entry name" value="Protein_kinase_ATP_BS"/>
</dbReference>
<comment type="similarity">
    <text evidence="4">Belongs to the RLP family.</text>
</comment>
<evidence type="ECO:0000313" key="28">
    <source>
        <dbReference type="Proteomes" id="UP001229421"/>
    </source>
</evidence>
<dbReference type="InterPro" id="IPR000719">
    <property type="entry name" value="Prot_kinase_dom"/>
</dbReference>
<comment type="catalytic activity">
    <reaction evidence="21">
        <text>L-threonyl-[protein] + ATP = O-phospho-L-threonyl-[protein] + ADP + H(+)</text>
        <dbReference type="Rhea" id="RHEA:46608"/>
        <dbReference type="Rhea" id="RHEA-COMP:11060"/>
        <dbReference type="Rhea" id="RHEA-COMP:11605"/>
        <dbReference type="ChEBI" id="CHEBI:15378"/>
        <dbReference type="ChEBI" id="CHEBI:30013"/>
        <dbReference type="ChEBI" id="CHEBI:30616"/>
        <dbReference type="ChEBI" id="CHEBI:61977"/>
        <dbReference type="ChEBI" id="CHEBI:456216"/>
        <dbReference type="EC" id="2.7.11.1"/>
    </reaction>
</comment>
<name>A0AAD8P2J1_TARER</name>
<evidence type="ECO:0000256" key="13">
    <source>
        <dbReference type="ARBA" id="ARBA00022737"/>
    </source>
</evidence>
<evidence type="ECO:0000256" key="16">
    <source>
        <dbReference type="ARBA" id="ARBA00022840"/>
    </source>
</evidence>
<evidence type="ECO:0000256" key="4">
    <source>
        <dbReference type="ARBA" id="ARBA00009592"/>
    </source>
</evidence>
<feature type="domain" description="Protein kinase" evidence="26">
    <location>
        <begin position="656"/>
        <end position="959"/>
    </location>
</feature>
<dbReference type="SMART" id="SM00220">
    <property type="entry name" value="S_TKc"/>
    <property type="match status" value="1"/>
</dbReference>
<dbReference type="Gene3D" id="3.30.200.20">
    <property type="entry name" value="Phosphorylase Kinase, domain 1"/>
    <property type="match status" value="1"/>
</dbReference>
<keyword evidence="10" id="KW-0808">Transferase</keyword>
<evidence type="ECO:0000256" key="10">
    <source>
        <dbReference type="ARBA" id="ARBA00022679"/>
    </source>
</evidence>
<dbReference type="PROSITE" id="PS00107">
    <property type="entry name" value="PROTEIN_KINASE_ATP"/>
    <property type="match status" value="1"/>
</dbReference>
<feature type="binding site" evidence="23">
    <location>
        <position position="684"/>
    </location>
    <ligand>
        <name>ATP</name>
        <dbReference type="ChEBI" id="CHEBI:30616"/>
    </ligand>
</feature>
<keyword evidence="6" id="KW-1003">Cell membrane</keyword>
<evidence type="ECO:0000313" key="27">
    <source>
        <dbReference type="EMBL" id="KAK1429752.1"/>
    </source>
</evidence>
<dbReference type="Proteomes" id="UP001229421">
    <property type="component" value="Unassembled WGS sequence"/>
</dbReference>
<dbReference type="PROSITE" id="PS51450">
    <property type="entry name" value="LRR"/>
    <property type="match status" value="2"/>
</dbReference>
<gene>
    <name evidence="27" type="ORF">QVD17_11970</name>
</gene>
<evidence type="ECO:0000256" key="20">
    <source>
        <dbReference type="ARBA" id="ARBA00023180"/>
    </source>
</evidence>
<dbReference type="InterPro" id="IPR003591">
    <property type="entry name" value="Leu-rich_rpt_typical-subtyp"/>
</dbReference>
<dbReference type="InterPro" id="IPR001611">
    <property type="entry name" value="Leu-rich_rpt"/>
</dbReference>
<evidence type="ECO:0000256" key="11">
    <source>
        <dbReference type="ARBA" id="ARBA00022692"/>
    </source>
</evidence>
<dbReference type="SUPFAM" id="SSF52047">
    <property type="entry name" value="RNI-like"/>
    <property type="match status" value="1"/>
</dbReference>
<dbReference type="FunFam" id="3.80.10.10:FF:000111">
    <property type="entry name" value="LRR receptor-like serine/threonine-protein kinase ERECTA"/>
    <property type="match status" value="1"/>
</dbReference>
<comment type="subcellular location">
    <subcellularLocation>
        <location evidence="1">Cell membrane</location>
        <topology evidence="1">Single-pass membrane protein</topology>
    </subcellularLocation>
    <subcellularLocation>
        <location evidence="2">Membrane</location>
        <topology evidence="2">Single-pass type I membrane protein</topology>
    </subcellularLocation>
</comment>
<evidence type="ECO:0000256" key="5">
    <source>
        <dbReference type="ARBA" id="ARBA00012513"/>
    </source>
</evidence>
<keyword evidence="20" id="KW-0325">Glycoprotein</keyword>
<evidence type="ECO:0000256" key="15">
    <source>
        <dbReference type="ARBA" id="ARBA00022777"/>
    </source>
</evidence>
<dbReference type="FunFam" id="3.80.10.10:FF:000275">
    <property type="entry name" value="Leucine-rich repeat receptor-like protein kinase"/>
    <property type="match status" value="1"/>
</dbReference>
<dbReference type="FunFam" id="3.80.10.10:FF:000041">
    <property type="entry name" value="LRR receptor-like serine/threonine-protein kinase ERECTA"/>
    <property type="match status" value="2"/>
</dbReference>
<comment type="caution">
    <text evidence="27">The sequence shown here is derived from an EMBL/GenBank/DDBJ whole genome shotgun (WGS) entry which is preliminary data.</text>
</comment>
<keyword evidence="28" id="KW-1185">Reference proteome</keyword>
<comment type="similarity">
    <text evidence="3">Belongs to the protein kinase superfamily. Ser/Thr protein kinase family.</text>
</comment>
<dbReference type="SMART" id="SM00369">
    <property type="entry name" value="LRR_TYP"/>
    <property type="match status" value="8"/>
</dbReference>
<dbReference type="GO" id="GO:0005524">
    <property type="term" value="F:ATP binding"/>
    <property type="evidence" value="ECO:0007669"/>
    <property type="project" value="UniProtKB-UniRule"/>
</dbReference>
<evidence type="ECO:0000256" key="1">
    <source>
        <dbReference type="ARBA" id="ARBA00004162"/>
    </source>
</evidence>
<keyword evidence="19" id="KW-0675">Receptor</keyword>
<dbReference type="SUPFAM" id="SSF52058">
    <property type="entry name" value="L domain-like"/>
    <property type="match status" value="1"/>
</dbReference>
<dbReference type="InterPro" id="IPR013210">
    <property type="entry name" value="LRR_N_plant-typ"/>
</dbReference>
<proteinExistence type="inferred from homology"/>
<dbReference type="InterPro" id="IPR008271">
    <property type="entry name" value="Ser/Thr_kinase_AS"/>
</dbReference>
<evidence type="ECO:0000256" key="25">
    <source>
        <dbReference type="SAM" id="SignalP"/>
    </source>
</evidence>
<dbReference type="Pfam" id="PF00069">
    <property type="entry name" value="Pkinase"/>
    <property type="match status" value="1"/>
</dbReference>
<dbReference type="Gene3D" id="3.80.10.10">
    <property type="entry name" value="Ribonuclease Inhibitor"/>
    <property type="match status" value="2"/>
</dbReference>
<dbReference type="GO" id="GO:0051707">
    <property type="term" value="P:response to other organism"/>
    <property type="evidence" value="ECO:0007669"/>
    <property type="project" value="UniProtKB-ARBA"/>
</dbReference>
<sequence length="961" mass="107145">MISFFIFLVLFSFVSGGEENAQSFNDRASLLMFVSKVTSDPGNVLESWNNSSRVHFCNWTGITCNENHDSVLELDLSGASLRGTISPAVSKLSRLTVLDLSRNFFEGGIPKEIGYLSELRQLSLSSNLLRGRIPFELGFLRGLQYLDMGSNKFEGDIPLGLFCNGSSSLEYLDISNNSISGNIPLNEECEAKELRFLLVWSNQLTGRIPRALSNSTKLKWLDFESNFFEGELPFEIVKNLSKLQVLYMSYNHFSGTLERFFLGLTNSPHLQELELAGNRLSGKIPDIIGNLSKSLIQLHLDENQISGGIPPYISSLLNLTLLNLSSNFLNETIPKELCQMEKLERLYIANNLLSGEIPLCFGNVSKLGLLDLSKNQLLSSIPDTFSSLSQLRRLLLHNNRLLGTIPTSLAQCVNLEILDLSHNQISGLIPTEFARLSTLKLYLNISYNHLNGPLPSELSKMNMVIAMDLSSNNFSGEIPSQLGSCIALEHLNLSSNALEGHLPSSIGKLPFLETFDVSYNKLSGKIPESFTSSSTLKQLNFSFNNFSGNISFTSLQMNSFLGNPGLCSSLISEMPICKNNRKKQLIRLPILLTILAIVTLIMLSMTPVVFKSKSKRKFSKIFSRKSVYDEDENNERKEQNYPKISHQELMEATEGFNSSSLIGSGRFGKVYKGVLKDNTKIAVKVISYVKMEQIVSSFNKECEVLKNIRHRNLIRIITICSRPDFKALVLPLMQNGSLEDHLYPCDGVIRVNLVQLVRILSDVAEGLAYLHHYAPIKVAHCDLKPSNILLDDDMHAVLSDFGIARLVKDQQVERFPMAGNDSPIVSSNDGLLCGSIGYIAPEYGMGTRASSQGDVYSFGVLLLEIVTRKRPTDMFCYENSNLHDWLKACYPQKLEPIIKQTILNYPLVANNATSGNANILHDMVLDLIELGLICTQPNPSTRPTMLDVAHEMATWKEYLSC</sequence>
<evidence type="ECO:0000256" key="14">
    <source>
        <dbReference type="ARBA" id="ARBA00022741"/>
    </source>
</evidence>
<keyword evidence="12 25" id="KW-0732">Signal</keyword>
<accession>A0AAD8P2J1</accession>
<reference evidence="27" key="1">
    <citation type="journal article" date="2023" name="bioRxiv">
        <title>Improved chromosome-level genome assembly for marigold (Tagetes erecta).</title>
        <authorList>
            <person name="Jiang F."/>
            <person name="Yuan L."/>
            <person name="Wang S."/>
            <person name="Wang H."/>
            <person name="Xu D."/>
            <person name="Wang A."/>
            <person name="Fan W."/>
        </authorList>
    </citation>
    <scope>NUCLEOTIDE SEQUENCE</scope>
    <source>
        <strain evidence="27">WSJ</strain>
        <tissue evidence="27">Leaf</tissue>
    </source>
</reference>
<evidence type="ECO:0000256" key="19">
    <source>
        <dbReference type="ARBA" id="ARBA00023170"/>
    </source>
</evidence>
<keyword evidence="14 23" id="KW-0547">Nucleotide-binding</keyword>
<dbReference type="Pfam" id="PF08263">
    <property type="entry name" value="LRRNT_2"/>
    <property type="match status" value="1"/>
</dbReference>
<evidence type="ECO:0000256" key="23">
    <source>
        <dbReference type="PROSITE-ProRule" id="PRU10141"/>
    </source>
</evidence>
<protein>
    <recommendedName>
        <fullName evidence="5">non-specific serine/threonine protein kinase</fullName>
        <ecNumber evidence="5">2.7.11.1</ecNumber>
    </recommendedName>
</protein>
<comment type="catalytic activity">
    <reaction evidence="22">
        <text>L-seryl-[protein] + ATP = O-phospho-L-seryl-[protein] + ADP + H(+)</text>
        <dbReference type="Rhea" id="RHEA:17989"/>
        <dbReference type="Rhea" id="RHEA-COMP:9863"/>
        <dbReference type="Rhea" id="RHEA-COMP:11604"/>
        <dbReference type="ChEBI" id="CHEBI:15378"/>
        <dbReference type="ChEBI" id="CHEBI:29999"/>
        <dbReference type="ChEBI" id="CHEBI:30616"/>
        <dbReference type="ChEBI" id="CHEBI:83421"/>
        <dbReference type="ChEBI" id="CHEBI:456216"/>
        <dbReference type="EC" id="2.7.11.1"/>
    </reaction>
</comment>
<dbReference type="CDD" id="cd14066">
    <property type="entry name" value="STKc_IRAK"/>
    <property type="match status" value="1"/>
</dbReference>
<dbReference type="PANTHER" id="PTHR27008">
    <property type="entry name" value="OS04G0122200 PROTEIN"/>
    <property type="match status" value="1"/>
</dbReference>
<evidence type="ECO:0000256" key="2">
    <source>
        <dbReference type="ARBA" id="ARBA00004479"/>
    </source>
</evidence>
<keyword evidence="11 24" id="KW-0812">Transmembrane</keyword>
<dbReference type="FunFam" id="1.10.510.10:FF:000358">
    <property type="entry name" value="Putative leucine-rich repeat receptor-like serine/threonine-protein kinase"/>
    <property type="match status" value="1"/>
</dbReference>
<keyword evidence="13" id="KW-0677">Repeat</keyword>
<dbReference type="PROSITE" id="PS50011">
    <property type="entry name" value="PROTEIN_KINASE_DOM"/>
    <property type="match status" value="1"/>
</dbReference>
<dbReference type="GO" id="GO:0006952">
    <property type="term" value="P:defense response"/>
    <property type="evidence" value="ECO:0007669"/>
    <property type="project" value="UniProtKB-ARBA"/>
</dbReference>
<keyword evidence="15" id="KW-0418">Kinase</keyword>
<dbReference type="GO" id="GO:0005886">
    <property type="term" value="C:plasma membrane"/>
    <property type="evidence" value="ECO:0007669"/>
    <property type="project" value="UniProtKB-SubCell"/>
</dbReference>
<evidence type="ECO:0000256" key="9">
    <source>
        <dbReference type="ARBA" id="ARBA00022614"/>
    </source>
</evidence>
<evidence type="ECO:0000256" key="8">
    <source>
        <dbReference type="ARBA" id="ARBA00022553"/>
    </source>
</evidence>
<dbReference type="Gene3D" id="1.10.510.10">
    <property type="entry name" value="Transferase(Phosphotransferase) domain 1"/>
    <property type="match status" value="1"/>
</dbReference>
<keyword evidence="18 24" id="KW-0472">Membrane</keyword>
<evidence type="ECO:0000256" key="21">
    <source>
        <dbReference type="ARBA" id="ARBA00047899"/>
    </source>
</evidence>
<dbReference type="Pfam" id="PF13855">
    <property type="entry name" value="LRR_8"/>
    <property type="match status" value="1"/>
</dbReference>
<dbReference type="InterPro" id="IPR011009">
    <property type="entry name" value="Kinase-like_dom_sf"/>
</dbReference>
<evidence type="ECO:0000256" key="22">
    <source>
        <dbReference type="ARBA" id="ARBA00048679"/>
    </source>
</evidence>
<keyword evidence="8" id="KW-0597">Phosphoprotein</keyword>
<evidence type="ECO:0000256" key="24">
    <source>
        <dbReference type="SAM" id="Phobius"/>
    </source>
</evidence>
<feature type="signal peptide" evidence="25">
    <location>
        <begin position="1"/>
        <end position="16"/>
    </location>
</feature>
<evidence type="ECO:0000256" key="6">
    <source>
        <dbReference type="ARBA" id="ARBA00022475"/>
    </source>
</evidence>
<evidence type="ECO:0000256" key="3">
    <source>
        <dbReference type="ARBA" id="ARBA00008684"/>
    </source>
</evidence>
<evidence type="ECO:0000259" key="26">
    <source>
        <dbReference type="PROSITE" id="PS50011"/>
    </source>
</evidence>
<evidence type="ECO:0000256" key="12">
    <source>
        <dbReference type="ARBA" id="ARBA00022729"/>
    </source>
</evidence>
<keyword evidence="7" id="KW-0723">Serine/threonine-protein kinase</keyword>
<feature type="transmembrane region" description="Helical" evidence="24">
    <location>
        <begin position="588"/>
        <end position="610"/>
    </location>
</feature>
<dbReference type="SUPFAM" id="SSF56112">
    <property type="entry name" value="Protein kinase-like (PK-like)"/>
    <property type="match status" value="1"/>
</dbReference>
<dbReference type="GO" id="GO:0004674">
    <property type="term" value="F:protein serine/threonine kinase activity"/>
    <property type="evidence" value="ECO:0007669"/>
    <property type="project" value="UniProtKB-KW"/>
</dbReference>
<feature type="chain" id="PRO_5042160919" description="non-specific serine/threonine protein kinase" evidence="25">
    <location>
        <begin position="17"/>
        <end position="961"/>
    </location>
</feature>
<keyword evidence="9" id="KW-0433">Leucine-rich repeat</keyword>
<dbReference type="PROSITE" id="PS00108">
    <property type="entry name" value="PROTEIN_KINASE_ST"/>
    <property type="match status" value="1"/>
</dbReference>
<keyword evidence="16 23" id="KW-0067">ATP-binding</keyword>